<gene>
    <name evidence="2" type="ordered locus">midi_00497</name>
</gene>
<feature type="transmembrane region" description="Helical" evidence="1">
    <location>
        <begin position="14"/>
        <end position="36"/>
    </location>
</feature>
<dbReference type="OrthoDB" id="7161641at2"/>
<keyword evidence="3" id="KW-1185">Reference proteome</keyword>
<evidence type="ECO:0000313" key="3">
    <source>
        <dbReference type="Proteomes" id="UP000006639"/>
    </source>
</evidence>
<evidence type="ECO:0000313" key="2">
    <source>
        <dbReference type="EMBL" id="AEI88804.1"/>
    </source>
</evidence>
<keyword evidence="1" id="KW-1133">Transmembrane helix</keyword>
<name>F7XVV5_MIDMI</name>
<organism evidence="2 3">
    <name type="scientific">Midichloria mitochondrii (strain IricVA)</name>
    <dbReference type="NCBI Taxonomy" id="696127"/>
    <lineage>
        <taxon>Bacteria</taxon>
        <taxon>Pseudomonadati</taxon>
        <taxon>Pseudomonadota</taxon>
        <taxon>Alphaproteobacteria</taxon>
        <taxon>Rickettsiales</taxon>
        <taxon>Candidatus Midichloriaceae</taxon>
        <taxon>Candidatus Midichloria</taxon>
    </lineage>
</organism>
<dbReference type="AlphaFoldDB" id="F7XVV5"/>
<accession>F7XVV5</accession>
<dbReference type="KEGG" id="mmn:midi_00497"/>
<protein>
    <submittedName>
        <fullName evidence="2">Outer membrane protein, putative</fullName>
    </submittedName>
</protein>
<dbReference type="EMBL" id="CP002130">
    <property type="protein sequence ID" value="AEI88804.1"/>
    <property type="molecule type" value="Genomic_DNA"/>
</dbReference>
<evidence type="ECO:0000256" key="1">
    <source>
        <dbReference type="SAM" id="Phobius"/>
    </source>
</evidence>
<keyword evidence="1" id="KW-0812">Transmembrane</keyword>
<keyword evidence="1" id="KW-0472">Membrane</keyword>
<reference evidence="2 3" key="1">
    <citation type="journal article" date="2011" name="Mol. Biol. Evol.">
        <title>Phylogenomic evidence for the presence of a flagellum and cbb3 oxidase in the free-living mitochondrial ancestor.</title>
        <authorList>
            <person name="Sassera D."/>
            <person name="Lo N."/>
            <person name="Epis S."/>
            <person name="D'Auria G."/>
            <person name="Montagna M."/>
            <person name="Comandatore F."/>
            <person name="Horner D."/>
            <person name="Pereto J."/>
            <person name="Luciano A.M."/>
            <person name="Franciosi F."/>
            <person name="Ferri E."/>
            <person name="Crotti E."/>
            <person name="Bazzocchi C."/>
            <person name="Daffonchio D."/>
            <person name="Sacchi L."/>
            <person name="Moya A."/>
            <person name="Latorre A."/>
            <person name="Bandi C."/>
        </authorList>
    </citation>
    <scope>NUCLEOTIDE SEQUENCE [LARGE SCALE GENOMIC DNA]</scope>
    <source>
        <strain evidence="2 3">IricVA</strain>
    </source>
</reference>
<dbReference type="RefSeq" id="WP_013951016.1">
    <property type="nucleotide sequence ID" value="NC_015722.1"/>
</dbReference>
<dbReference type="HOGENOM" id="CLU_298739_0_0_5"/>
<dbReference type="Proteomes" id="UP000006639">
    <property type="component" value="Chromosome"/>
</dbReference>
<sequence length="1005" mass="111396">MNEFWRVISKLKSIVIFFSVLIMFFITILGSGFLFLKYYGPVSSKFIGRLIGTILERRIEGTKIEIDYVELGVEDNVVDFSVFDLKVTYSQNIVRVPYLKVDIYMSKVLRGSFIEALSHISVSSDIELSRAPRPNNITVKKTPKHAAKSVKAYLMSHIGFISYLPELLRDINFKIRDVDKKPVLTLSLNSLNFTLIEDRILNFRGDFNAGNDFINFDFNIDTTNPNMIELGGKLNFIPVSLLWASSTYYTKIQSNLKLDLILGGKIGKSGLEYLNFDVVNYHGFIQKNDYLKHDIVPKKFLLSGGVSSQYDIEATSVLEADDLTLKALIANKNGKLVGNIIAGKMKLRSVLDYWPSFILEETRTWLVSNLDKGYVTGVDAKINIDLNASRPIPKESINVRVNLANNVVRCMPLPYIVPVVHINEGVVEVSAEDVVLKLNDATILNSRTNNMIGIINYKNERVDLVLNGRVAGLAQDVIDIGFAYAQSNNRELKNFKGEAETEIKIVVPLTQEFVLDERSVVVHSKMKNVSNKDLSGLVSLSQFDISGQFIGTKLSVRGEGTVNNVIRAGFDLEKSLFNEPGIKTNVTVHASIDELKRNGIFKSEIADGELKGNISIFLLDDQYNVSGSLDLQQLALTHSLGIEKKIGEKGELSFSIHGTAANALIDMPTYSLTLPTFSSAGSGILNEEGLVQLVSEKSRINATDFSFKYSKSYQGDIKLQLYGDKLDLSQINIIGLVKDSGFGKGGSNSFILKTDFKSIILHQGQTLIAPKINLSCKAGKCREFSLIGSFFDNTKINIFYSHPVISVVTDSAYKALSAFGLYDRMEGGTLQFKGEFDEKDLMKGRLFVLDFYIKKAPLLAKLISPLTSFRGLIDSLNNKGIYFDKMSAGIAYDKKKVFVDGLVITGPSLHIKCSGVLNEESGKVSGEGIMVPSNIINTATKHIPLIGKMLSGGEDSGIIATNFSVIGDIDHMSIIINPFSMLMPGFLGGFFDKEKNFRKKEQFPE</sequence>
<proteinExistence type="predicted"/>
<dbReference type="STRING" id="696127.midi_00497"/>